<proteinExistence type="predicted"/>
<keyword evidence="1" id="KW-0689">Ribosomal protein</keyword>
<name>A0ACA9Y800_9ASCO</name>
<keyword evidence="1" id="KW-0687">Ribonucleoprotein</keyword>
<comment type="caution">
    <text evidence="1">The sequence shown here is derived from an EMBL/GenBank/DDBJ whole genome shotgun (WGS) entry which is preliminary data.</text>
</comment>
<keyword evidence="2" id="KW-1185">Reference proteome</keyword>
<accession>A0ACA9Y800</accession>
<organism evidence="1 2">
    <name type="scientific">[Candida] jaroonii</name>
    <dbReference type="NCBI Taxonomy" id="467808"/>
    <lineage>
        <taxon>Eukaryota</taxon>
        <taxon>Fungi</taxon>
        <taxon>Dikarya</taxon>
        <taxon>Ascomycota</taxon>
        <taxon>Saccharomycotina</taxon>
        <taxon>Pichiomycetes</taxon>
        <taxon>Debaryomycetaceae</taxon>
        <taxon>Yamadazyma</taxon>
    </lineage>
</organism>
<sequence>MMIKGLTSIKLSSTSTRCIGRTFARSYQVAQPDPFFKTEYDEIDNYGSYKNTRFTHKLPETTAQQSPLLVALHSRLNLPNKYEHSTLSQALNLIKNEGLANNFGLNTLGKNLLTYYVSEYLLMRYPRLPIPVFNEAINAYMGVDSLYEVGKSWGIEADVTSKLDKHLSQENELLKYGRLRFLEDSEKSKITEDGIVELNEYESRTIQGNKFISSESEAYASSVRSIIGGLYTHCGEESAKKFIYDHILSRKVEFESMFQFSKPTRELTRICEKLNLTEPISVRLIAETGRLSSHAIYVTGVFVGNQKLGEGVGSSINESKTRAVVNSLLSYYLYTPIDESGNPIKLPSDVNYKFEGIVGEGDVAI</sequence>
<reference evidence="1" key="1">
    <citation type="submission" date="2022-06" db="EMBL/GenBank/DDBJ databases">
        <authorList>
            <person name="Legras J.-L."/>
            <person name="Devillers H."/>
            <person name="Grondin C."/>
        </authorList>
    </citation>
    <scope>NUCLEOTIDE SEQUENCE</scope>
    <source>
        <strain evidence="1">CLIB 1444</strain>
    </source>
</reference>
<dbReference type="EMBL" id="CALSDN010000005">
    <property type="protein sequence ID" value="CAH6721156.1"/>
    <property type="molecule type" value="Genomic_DNA"/>
</dbReference>
<protein>
    <submittedName>
        <fullName evidence="1">54S ribosomal protein L3, mitochondrial</fullName>
    </submittedName>
</protein>
<evidence type="ECO:0000313" key="1">
    <source>
        <dbReference type="EMBL" id="CAH6721156.1"/>
    </source>
</evidence>
<dbReference type="Proteomes" id="UP001152531">
    <property type="component" value="Unassembled WGS sequence"/>
</dbReference>
<gene>
    <name evidence="1" type="ORF">CLIB1444_05S04808</name>
</gene>
<evidence type="ECO:0000313" key="2">
    <source>
        <dbReference type="Proteomes" id="UP001152531"/>
    </source>
</evidence>